<comment type="caution">
    <text evidence="2">The sequence shown here is derived from an EMBL/GenBank/DDBJ whole genome shotgun (WGS) entry which is preliminary data.</text>
</comment>
<feature type="region of interest" description="Disordered" evidence="1">
    <location>
        <begin position="9"/>
        <end position="43"/>
    </location>
</feature>
<evidence type="ECO:0000256" key="1">
    <source>
        <dbReference type="SAM" id="MobiDB-lite"/>
    </source>
</evidence>
<evidence type="ECO:0000313" key="2">
    <source>
        <dbReference type="EMBL" id="KAK1346706.1"/>
    </source>
</evidence>
<protein>
    <submittedName>
        <fullName evidence="2">Uncharacterized protein</fullName>
    </submittedName>
</protein>
<dbReference type="Proteomes" id="UP001177744">
    <property type="component" value="Unassembled WGS sequence"/>
</dbReference>
<organism evidence="2 3">
    <name type="scientific">Cnephaeus nilssonii</name>
    <name type="common">Northern bat</name>
    <name type="synonym">Eptesicus nilssonii</name>
    <dbReference type="NCBI Taxonomy" id="3371016"/>
    <lineage>
        <taxon>Eukaryota</taxon>
        <taxon>Metazoa</taxon>
        <taxon>Chordata</taxon>
        <taxon>Craniata</taxon>
        <taxon>Vertebrata</taxon>
        <taxon>Euteleostomi</taxon>
        <taxon>Mammalia</taxon>
        <taxon>Eutheria</taxon>
        <taxon>Laurasiatheria</taxon>
        <taxon>Chiroptera</taxon>
        <taxon>Yangochiroptera</taxon>
        <taxon>Vespertilionidae</taxon>
        <taxon>Cnephaeus</taxon>
    </lineage>
</organism>
<sequence>MCPWIRVRLDPGSGGSRAHLSPGEATHPLGPENVNGMNRRSNQPQHFLEPNIIQSKALTFFNSVEVDREQQSLDDSASIDNSV</sequence>
<dbReference type="EMBL" id="JAULJE010000001">
    <property type="protein sequence ID" value="KAK1346706.1"/>
    <property type="molecule type" value="Genomic_DNA"/>
</dbReference>
<gene>
    <name evidence="2" type="ORF">QTO34_000566</name>
</gene>
<name>A0AA40ICA0_CNENI</name>
<accession>A0AA40ICA0</accession>
<proteinExistence type="predicted"/>
<keyword evidence="3" id="KW-1185">Reference proteome</keyword>
<reference evidence="2" key="1">
    <citation type="submission" date="2023-06" db="EMBL/GenBank/DDBJ databases">
        <title>Reference genome for the Northern bat (Eptesicus nilssonii), a most northern bat species.</title>
        <authorList>
            <person name="Laine V.N."/>
            <person name="Pulliainen A.T."/>
            <person name="Lilley T.M."/>
        </authorList>
    </citation>
    <scope>NUCLEOTIDE SEQUENCE</scope>
    <source>
        <strain evidence="2">BLF_Eptnil</strain>
        <tissue evidence="2">Kidney</tissue>
    </source>
</reference>
<dbReference type="AlphaFoldDB" id="A0AA40ICA0"/>
<evidence type="ECO:0000313" key="3">
    <source>
        <dbReference type="Proteomes" id="UP001177744"/>
    </source>
</evidence>